<gene>
    <name evidence="11" type="ORF">MVES_002640</name>
</gene>
<keyword evidence="6" id="KW-0496">Mitochondrion</keyword>
<evidence type="ECO:0000256" key="9">
    <source>
        <dbReference type="SAM" id="MobiDB-lite"/>
    </source>
</evidence>
<dbReference type="PANTHER" id="PTHR14360:SF12">
    <property type="entry name" value="MOZ PROTEIN REPRESENTS A CHROMATIN-ASSOCIATED ACETYLTRANSFERASE"/>
    <property type="match status" value="1"/>
</dbReference>
<proteinExistence type="predicted"/>
<evidence type="ECO:0000313" key="11">
    <source>
        <dbReference type="EMBL" id="PKI83491.1"/>
    </source>
</evidence>
<evidence type="ECO:0000256" key="7">
    <source>
        <dbReference type="ARBA" id="ARBA00023136"/>
    </source>
</evidence>
<protein>
    <submittedName>
        <fullName evidence="11">Uncharacterized protein</fullName>
    </submittedName>
</protein>
<dbReference type="InterPro" id="IPR024461">
    <property type="entry name" value="CCDC90-like"/>
</dbReference>
<evidence type="ECO:0000256" key="6">
    <source>
        <dbReference type="ARBA" id="ARBA00023128"/>
    </source>
</evidence>
<feature type="transmembrane region" description="Helical" evidence="10">
    <location>
        <begin position="422"/>
        <end position="440"/>
    </location>
</feature>
<evidence type="ECO:0000313" key="12">
    <source>
        <dbReference type="Proteomes" id="UP000232875"/>
    </source>
</evidence>
<evidence type="ECO:0000256" key="4">
    <source>
        <dbReference type="ARBA" id="ARBA00022989"/>
    </source>
</evidence>
<keyword evidence="4 10" id="KW-1133">Transmembrane helix</keyword>
<feature type="region of interest" description="Disordered" evidence="9">
    <location>
        <begin position="99"/>
        <end position="202"/>
    </location>
</feature>
<sequence>MSSRQSNTVDVPGVHKEQHTAPTNANKGDIKGDARKKPESKLDVTETARKARADMAKQMRSMDEWPHTADDGVDRNHPLVSPTAEDLLKQRFLNAQKRSHGSLSLGGSGESLEIPSVFRERTKKEDGKDTSLMGTTQAPGAATAAGSTIAGGAFASQMRDAPPRKQVKAPHENSAPDAKDKKASEKTKAAALPDPPALPSKKMNVNPLLNFDLSDIEHDGDTADPSPYFPGAIAAITSRPHLENLELPFDTHVLVRRLDEGGWKTPGEKFMEVDGKKVRRHDPAETIMKLTRDLLHSRGKELAENNIDRSDLDNQFYLFSSALAELRTEVLVRARNDAAALRSLASLLQREVDGLAQKMQQEIERLKHDIQVDMNYRKTEVKDENNHLELDIQDLNNRFTIFLSDLRTEIEQSIKWDATRRALALVFGIVAILVCTLALADYLSKDEKYEGEAKKHAKLAAAENAARVTLRDERAPLADEASQPRSAEEWGLLPRYDSDDPRYV</sequence>
<keyword evidence="5 8" id="KW-0175">Coiled coil</keyword>
<reference evidence="11 12" key="1">
    <citation type="submission" date="2017-10" db="EMBL/GenBank/DDBJ databases">
        <title>A novel species of cold-tolerant Malassezia isolated from bats.</title>
        <authorList>
            <person name="Lorch J.M."/>
            <person name="Palmer J.M."/>
            <person name="Vanderwolf K.J."/>
            <person name="Schmidt K.Z."/>
            <person name="Verant M.L."/>
            <person name="Weller T.J."/>
            <person name="Blehert D.S."/>
        </authorList>
    </citation>
    <scope>NUCLEOTIDE SEQUENCE [LARGE SCALE GENOMIC DNA]</scope>
    <source>
        <strain evidence="11 12">NWHC:44797-103</strain>
    </source>
</reference>
<evidence type="ECO:0000256" key="10">
    <source>
        <dbReference type="SAM" id="Phobius"/>
    </source>
</evidence>
<feature type="region of interest" description="Disordered" evidence="9">
    <location>
        <begin position="471"/>
        <end position="504"/>
    </location>
</feature>
<evidence type="ECO:0000256" key="5">
    <source>
        <dbReference type="ARBA" id="ARBA00023054"/>
    </source>
</evidence>
<dbReference type="AlphaFoldDB" id="A0A2N1JAA2"/>
<organism evidence="11 12">
    <name type="scientific">Malassezia vespertilionis</name>
    <dbReference type="NCBI Taxonomy" id="2020962"/>
    <lineage>
        <taxon>Eukaryota</taxon>
        <taxon>Fungi</taxon>
        <taxon>Dikarya</taxon>
        <taxon>Basidiomycota</taxon>
        <taxon>Ustilaginomycotina</taxon>
        <taxon>Malasseziomycetes</taxon>
        <taxon>Malasseziales</taxon>
        <taxon>Malasseziaceae</taxon>
        <taxon>Malassezia</taxon>
    </lineage>
</organism>
<feature type="coiled-coil region" evidence="8">
    <location>
        <begin position="331"/>
        <end position="398"/>
    </location>
</feature>
<dbReference type="EMBL" id="KZ454991">
    <property type="protein sequence ID" value="PKI83491.1"/>
    <property type="molecule type" value="Genomic_DNA"/>
</dbReference>
<dbReference type="Proteomes" id="UP000232875">
    <property type="component" value="Unassembled WGS sequence"/>
</dbReference>
<keyword evidence="7 10" id="KW-0472">Membrane</keyword>
<dbReference type="Pfam" id="PF07798">
    <property type="entry name" value="CCDC90-like"/>
    <property type="match status" value="1"/>
</dbReference>
<dbReference type="STRING" id="2020962.A0A2N1JAA2"/>
<dbReference type="PANTHER" id="PTHR14360">
    <property type="entry name" value="PROTEIN FMP32, MITOCHONDRIAL"/>
    <property type="match status" value="1"/>
</dbReference>
<evidence type="ECO:0000256" key="8">
    <source>
        <dbReference type="SAM" id="Coils"/>
    </source>
</evidence>
<evidence type="ECO:0000256" key="3">
    <source>
        <dbReference type="ARBA" id="ARBA00022692"/>
    </source>
</evidence>
<feature type="compositionally biased region" description="Low complexity" evidence="9">
    <location>
        <begin position="134"/>
        <end position="155"/>
    </location>
</feature>
<dbReference type="GO" id="GO:0016020">
    <property type="term" value="C:membrane"/>
    <property type="evidence" value="ECO:0007669"/>
    <property type="project" value="UniProtKB-SubCell"/>
</dbReference>
<accession>A0A2N1JAA2</accession>
<evidence type="ECO:0000256" key="2">
    <source>
        <dbReference type="ARBA" id="ARBA00004370"/>
    </source>
</evidence>
<feature type="compositionally biased region" description="Basic and acidic residues" evidence="9">
    <location>
        <begin position="177"/>
        <end position="188"/>
    </location>
</feature>
<feature type="compositionally biased region" description="Basic and acidic residues" evidence="9">
    <location>
        <begin position="118"/>
        <end position="129"/>
    </location>
</feature>
<comment type="subcellular location">
    <subcellularLocation>
        <location evidence="2">Membrane</location>
    </subcellularLocation>
    <subcellularLocation>
        <location evidence="1">Mitochondrion</location>
    </subcellularLocation>
</comment>
<keyword evidence="3 10" id="KW-0812">Transmembrane</keyword>
<dbReference type="GO" id="GO:0005739">
    <property type="term" value="C:mitochondrion"/>
    <property type="evidence" value="ECO:0007669"/>
    <property type="project" value="UniProtKB-SubCell"/>
</dbReference>
<dbReference type="OrthoDB" id="1552at2759"/>
<evidence type="ECO:0000256" key="1">
    <source>
        <dbReference type="ARBA" id="ARBA00004173"/>
    </source>
</evidence>
<name>A0A2N1JAA2_9BASI</name>
<feature type="compositionally biased region" description="Basic and acidic residues" evidence="9">
    <location>
        <begin position="28"/>
        <end position="77"/>
    </location>
</feature>
<feature type="region of interest" description="Disordered" evidence="9">
    <location>
        <begin position="1"/>
        <end position="80"/>
    </location>
</feature>
<keyword evidence="12" id="KW-1185">Reference proteome</keyword>